<keyword evidence="3" id="KW-0378">Hydrolase</keyword>
<dbReference type="AlphaFoldDB" id="K0RPY6"/>
<dbReference type="OrthoDB" id="40380at2759"/>
<reference evidence="5 6" key="1">
    <citation type="journal article" date="2012" name="Genome Biol.">
        <title>Genome and low-iron response of an oceanic diatom adapted to chronic iron limitation.</title>
        <authorList>
            <person name="Lommer M."/>
            <person name="Specht M."/>
            <person name="Roy A.S."/>
            <person name="Kraemer L."/>
            <person name="Andreson R."/>
            <person name="Gutowska M.A."/>
            <person name="Wolf J."/>
            <person name="Bergner S.V."/>
            <person name="Schilhabel M.B."/>
            <person name="Klostermeier U.C."/>
            <person name="Beiko R.G."/>
            <person name="Rosenstiel P."/>
            <person name="Hippler M."/>
            <person name="Laroche J."/>
        </authorList>
    </citation>
    <scope>NUCLEOTIDE SEQUENCE [LARGE SCALE GENOMIC DNA]</scope>
    <source>
        <strain evidence="5 6">CCMP1005</strain>
    </source>
</reference>
<dbReference type="SUPFAM" id="SSF54001">
    <property type="entry name" value="Cysteine proteinases"/>
    <property type="match status" value="1"/>
</dbReference>
<dbReference type="InterPro" id="IPR038765">
    <property type="entry name" value="Papain-like_cys_pep_sf"/>
</dbReference>
<dbReference type="InterPro" id="IPR003653">
    <property type="entry name" value="Peptidase_C48_C"/>
</dbReference>
<comment type="caution">
    <text evidence="5">The sequence shown here is derived from an EMBL/GenBank/DDBJ whole genome shotgun (WGS) entry which is preliminary data.</text>
</comment>
<evidence type="ECO:0000313" key="6">
    <source>
        <dbReference type="Proteomes" id="UP000266841"/>
    </source>
</evidence>
<evidence type="ECO:0000256" key="2">
    <source>
        <dbReference type="ARBA" id="ARBA00022670"/>
    </source>
</evidence>
<evidence type="ECO:0000259" key="4">
    <source>
        <dbReference type="PROSITE" id="PS50600"/>
    </source>
</evidence>
<name>K0RPY6_THAOC</name>
<dbReference type="Pfam" id="PF02902">
    <property type="entry name" value="Peptidase_C48"/>
    <property type="match status" value="1"/>
</dbReference>
<dbReference type="PROSITE" id="PS50600">
    <property type="entry name" value="ULP_PROTEASE"/>
    <property type="match status" value="1"/>
</dbReference>
<accession>K0RPY6</accession>
<evidence type="ECO:0000313" key="5">
    <source>
        <dbReference type="EMBL" id="EJK55833.1"/>
    </source>
</evidence>
<organism evidence="5 6">
    <name type="scientific">Thalassiosira oceanica</name>
    <name type="common">Marine diatom</name>
    <dbReference type="NCBI Taxonomy" id="159749"/>
    <lineage>
        <taxon>Eukaryota</taxon>
        <taxon>Sar</taxon>
        <taxon>Stramenopiles</taxon>
        <taxon>Ochrophyta</taxon>
        <taxon>Bacillariophyta</taxon>
        <taxon>Coscinodiscophyceae</taxon>
        <taxon>Thalassiosirophycidae</taxon>
        <taxon>Thalassiosirales</taxon>
        <taxon>Thalassiosiraceae</taxon>
        <taxon>Thalassiosira</taxon>
    </lineage>
</organism>
<dbReference type="EMBL" id="AGNL01033091">
    <property type="protein sequence ID" value="EJK55833.1"/>
    <property type="molecule type" value="Genomic_DNA"/>
</dbReference>
<gene>
    <name evidence="5" type="ORF">THAOC_24386</name>
</gene>
<comment type="similarity">
    <text evidence="1">Belongs to the peptidase C48 family.</text>
</comment>
<evidence type="ECO:0000256" key="3">
    <source>
        <dbReference type="ARBA" id="ARBA00022801"/>
    </source>
</evidence>
<proteinExistence type="inferred from homology"/>
<dbReference type="GO" id="GO:0006508">
    <property type="term" value="P:proteolysis"/>
    <property type="evidence" value="ECO:0007669"/>
    <property type="project" value="UniProtKB-KW"/>
</dbReference>
<dbReference type="Gene3D" id="3.30.310.130">
    <property type="entry name" value="Ubiquitin-related"/>
    <property type="match status" value="1"/>
</dbReference>
<protein>
    <recommendedName>
        <fullName evidence="4">Ubiquitin-like protease family profile domain-containing protein</fullName>
    </recommendedName>
</protein>
<sequence length="92" mass="10756">MQQLFDEKNNDDKLANKYNYSNVERYADKNVKLGGPSALSADVIFCPYNYDQEHWGLGVIYVQQKRIDWYDSLLSNMDETRRQKVAKLMSGL</sequence>
<dbReference type="Proteomes" id="UP000266841">
    <property type="component" value="Unassembled WGS sequence"/>
</dbReference>
<feature type="domain" description="Ubiquitin-like protease family profile" evidence="4">
    <location>
        <begin position="1"/>
        <end position="92"/>
    </location>
</feature>
<keyword evidence="2" id="KW-0645">Protease</keyword>
<keyword evidence="6" id="KW-1185">Reference proteome</keyword>
<feature type="non-terminal residue" evidence="5">
    <location>
        <position position="92"/>
    </location>
</feature>
<evidence type="ECO:0000256" key="1">
    <source>
        <dbReference type="ARBA" id="ARBA00005234"/>
    </source>
</evidence>
<dbReference type="GO" id="GO:0008234">
    <property type="term" value="F:cysteine-type peptidase activity"/>
    <property type="evidence" value="ECO:0007669"/>
    <property type="project" value="InterPro"/>
</dbReference>